<evidence type="ECO:0000313" key="2">
    <source>
        <dbReference type="EMBL" id="MBP0462931.1"/>
    </source>
</evidence>
<evidence type="ECO:0000313" key="3">
    <source>
        <dbReference type="Proteomes" id="UP000680815"/>
    </source>
</evidence>
<dbReference type="EMBL" id="JAGIYZ010000002">
    <property type="protein sequence ID" value="MBP0462931.1"/>
    <property type="molecule type" value="Genomic_DNA"/>
</dbReference>
<reference evidence="2 3" key="1">
    <citation type="submission" date="2021-03" db="EMBL/GenBank/DDBJ databases">
        <authorList>
            <person name="So Y."/>
        </authorList>
    </citation>
    <scope>NUCLEOTIDE SEQUENCE [LARGE SCALE GENOMIC DNA]</scope>
    <source>
        <strain evidence="2 3">PWR1</strain>
    </source>
</reference>
<name>A0ABS4ANI9_9PROT</name>
<dbReference type="RefSeq" id="WP_209350320.1">
    <property type="nucleotide sequence ID" value="NZ_JAGIYZ010000002.1"/>
</dbReference>
<dbReference type="Proteomes" id="UP000680815">
    <property type="component" value="Unassembled WGS sequence"/>
</dbReference>
<keyword evidence="3" id="KW-1185">Reference proteome</keyword>
<protein>
    <submittedName>
        <fullName evidence="2">Hint domain-containing protein</fullName>
    </submittedName>
</protein>
<dbReference type="InterPro" id="IPR028992">
    <property type="entry name" value="Hedgehog/Intein_dom"/>
</dbReference>
<dbReference type="Pfam" id="PF13403">
    <property type="entry name" value="Hint_2"/>
    <property type="match status" value="1"/>
</dbReference>
<gene>
    <name evidence="2" type="ORF">J5Y09_03320</name>
</gene>
<proteinExistence type="predicted"/>
<organism evidence="2 3">
    <name type="scientific">Roseomonas nitratireducens</name>
    <dbReference type="NCBI Taxonomy" id="2820810"/>
    <lineage>
        <taxon>Bacteria</taxon>
        <taxon>Pseudomonadati</taxon>
        <taxon>Pseudomonadota</taxon>
        <taxon>Alphaproteobacteria</taxon>
        <taxon>Acetobacterales</taxon>
        <taxon>Roseomonadaceae</taxon>
        <taxon>Roseomonas</taxon>
    </lineage>
</organism>
<comment type="caution">
    <text evidence="2">The sequence shown here is derived from an EMBL/GenBank/DDBJ whole genome shotgun (WGS) entry which is preliminary data.</text>
</comment>
<feature type="domain" description="Hedgehog/Intein (Hint)" evidence="1">
    <location>
        <begin position="10"/>
        <end position="135"/>
    </location>
</feature>
<sequence>MDAHATGLPADAPVLTPRGPVPAGQIAPGDLVFATGGAGAPFQPVMGLRRHRARCALVHIAAGAIADAGPTETLILPPDVGLLIDGALVRAMDLVDGAGITRDAAAAEHDFIEILLPAHDALLVAGLAVESGVPDAADAFAPRRAPDGPLLAMLAWRAEQFGWRAAAAPAPGPPEVGTRRLRLSALPLTPVLRTAPPGVREDAG</sequence>
<evidence type="ECO:0000259" key="1">
    <source>
        <dbReference type="Pfam" id="PF13403"/>
    </source>
</evidence>
<accession>A0ABS4ANI9</accession>